<dbReference type="PANTHER" id="PTHR33095:SF23">
    <property type="entry name" value="DUF1645 FAMILY PROTEIN"/>
    <property type="match status" value="1"/>
</dbReference>
<dbReference type="EMBL" id="AM442522">
    <property type="protein sequence ID" value="CAN74008.1"/>
    <property type="molecule type" value="Genomic_DNA"/>
</dbReference>
<name>A5B0M4_VITVI</name>
<gene>
    <name evidence="1" type="ORF">VITISV_003545</name>
</gene>
<protein>
    <submittedName>
        <fullName evidence="1">Uncharacterized protein</fullName>
    </submittedName>
</protein>
<sequence length="110" mass="12426">MTSCSSSEADELEEVQPRKYCMWKPKAVESTPGRCRKNNSMGSSKRWKFREFLHRSNSNDKDTFVFLTPYSSMKKKAKKEAPSGVGKPKPKAIAAKVIAAGGQSWHKKWS</sequence>
<evidence type="ECO:0000313" key="1">
    <source>
        <dbReference type="EMBL" id="CAN74008.1"/>
    </source>
</evidence>
<accession>A5B0M4</accession>
<dbReference type="ExpressionAtlas" id="A5B0M4">
    <property type="expression patterns" value="baseline and differential"/>
</dbReference>
<reference evidence="1" key="1">
    <citation type="journal article" date="2007" name="PLoS ONE">
        <title>The first genome sequence of an elite grapevine cultivar (Pinot noir Vitis vinifera L.): coping with a highly heterozygous genome.</title>
        <authorList>
            <person name="Velasco R."/>
            <person name="Zharkikh A."/>
            <person name="Troggio M."/>
            <person name="Cartwright D.A."/>
            <person name="Cestaro A."/>
            <person name="Pruss D."/>
            <person name="Pindo M."/>
            <person name="FitzGerald L.M."/>
            <person name="Vezzulli S."/>
            <person name="Reid J."/>
            <person name="Malacarne G."/>
            <person name="Iliev D."/>
            <person name="Coppola G."/>
            <person name="Wardell B."/>
            <person name="Micheletti D."/>
            <person name="Macalma T."/>
            <person name="Facci M."/>
            <person name="Mitchell J.T."/>
            <person name="Perazzolli M."/>
            <person name="Eldredge G."/>
            <person name="Gatto P."/>
            <person name="Oyzerski R."/>
            <person name="Moretto M."/>
            <person name="Gutin N."/>
            <person name="Stefanini M."/>
            <person name="Chen Y."/>
            <person name="Segala C."/>
            <person name="Davenport C."/>
            <person name="Dematte L."/>
            <person name="Mraz A."/>
            <person name="Battilana J."/>
            <person name="Stormo K."/>
            <person name="Costa F."/>
            <person name="Tao Q."/>
            <person name="Si-Ammour A."/>
            <person name="Harkins T."/>
            <person name="Lackey A."/>
            <person name="Perbost C."/>
            <person name="Taillon B."/>
            <person name="Stella A."/>
            <person name="Solovyev V."/>
            <person name="Fawcett J.A."/>
            <person name="Sterck L."/>
            <person name="Vandepoele K."/>
            <person name="Grando S.M."/>
            <person name="Toppo S."/>
            <person name="Moser C."/>
            <person name="Lanchbury J."/>
            <person name="Bogden R."/>
            <person name="Skolnick M."/>
            <person name="Sgaramella V."/>
            <person name="Bhatnagar S.K."/>
            <person name="Fontana P."/>
            <person name="Gutin A."/>
            <person name="Van de Peer Y."/>
            <person name="Salamini F."/>
            <person name="Viola R."/>
        </authorList>
    </citation>
    <scope>NUCLEOTIDE SEQUENCE</scope>
</reference>
<dbReference type="Pfam" id="PF07816">
    <property type="entry name" value="DUF1645"/>
    <property type="match status" value="1"/>
</dbReference>
<dbReference type="InterPro" id="IPR012442">
    <property type="entry name" value="DUF1645_plant"/>
</dbReference>
<organism evidence="1">
    <name type="scientific">Vitis vinifera</name>
    <name type="common">Grape</name>
    <dbReference type="NCBI Taxonomy" id="29760"/>
    <lineage>
        <taxon>Eukaryota</taxon>
        <taxon>Viridiplantae</taxon>
        <taxon>Streptophyta</taxon>
        <taxon>Embryophyta</taxon>
        <taxon>Tracheophyta</taxon>
        <taxon>Spermatophyta</taxon>
        <taxon>Magnoliopsida</taxon>
        <taxon>eudicotyledons</taxon>
        <taxon>Gunneridae</taxon>
        <taxon>Pentapetalae</taxon>
        <taxon>rosids</taxon>
        <taxon>Vitales</taxon>
        <taxon>Vitaceae</taxon>
        <taxon>Viteae</taxon>
        <taxon>Vitis</taxon>
    </lineage>
</organism>
<dbReference type="AlphaFoldDB" id="A5B0M4"/>
<proteinExistence type="predicted"/>
<dbReference type="PANTHER" id="PTHR33095">
    <property type="entry name" value="OS07G0619500 PROTEIN"/>
    <property type="match status" value="1"/>
</dbReference>